<comment type="caution">
    <text evidence="10">The sequence shown here is derived from an EMBL/GenBank/DDBJ whole genome shotgun (WGS) entry which is preliminary data.</text>
</comment>
<dbReference type="InterPro" id="IPR032854">
    <property type="entry name" value="ALKBH3"/>
</dbReference>
<dbReference type="GO" id="GO:0051213">
    <property type="term" value="F:dioxygenase activity"/>
    <property type="evidence" value="ECO:0007669"/>
    <property type="project" value="UniProtKB-KW"/>
</dbReference>
<dbReference type="SUPFAM" id="SSF51197">
    <property type="entry name" value="Clavaminate synthase-like"/>
    <property type="match status" value="1"/>
</dbReference>
<dbReference type="GO" id="GO:0032451">
    <property type="term" value="F:demethylase activity"/>
    <property type="evidence" value="ECO:0007669"/>
    <property type="project" value="UniProtKB-ARBA"/>
</dbReference>
<keyword evidence="11" id="KW-1185">Reference proteome</keyword>
<evidence type="ECO:0000256" key="1">
    <source>
        <dbReference type="ARBA" id="ARBA00001954"/>
    </source>
</evidence>
<dbReference type="PROSITE" id="PS51471">
    <property type="entry name" value="FE2OG_OXY"/>
    <property type="match status" value="1"/>
</dbReference>
<accession>A0A2K1E099</accession>
<keyword evidence="2" id="KW-0479">Metal-binding</keyword>
<dbReference type="GO" id="GO:0046872">
    <property type="term" value="F:metal ion binding"/>
    <property type="evidence" value="ECO:0007669"/>
    <property type="project" value="UniProtKB-KW"/>
</dbReference>
<keyword evidence="6" id="KW-0560">Oxidoreductase</keyword>
<evidence type="ECO:0000313" key="10">
    <source>
        <dbReference type="EMBL" id="PNQ73674.1"/>
    </source>
</evidence>
<evidence type="ECO:0000313" key="11">
    <source>
        <dbReference type="Proteomes" id="UP000236641"/>
    </source>
</evidence>
<keyword evidence="7" id="KW-0408">Iron</keyword>
<evidence type="ECO:0000256" key="4">
    <source>
        <dbReference type="ARBA" id="ARBA00022842"/>
    </source>
</evidence>
<proteinExistence type="predicted"/>
<dbReference type="InterPro" id="IPR027450">
    <property type="entry name" value="AlkB-like"/>
</dbReference>
<keyword evidence="4" id="KW-0460">Magnesium</keyword>
<dbReference type="EMBL" id="POWF01000002">
    <property type="protein sequence ID" value="PNQ73674.1"/>
    <property type="molecule type" value="Genomic_DNA"/>
</dbReference>
<dbReference type="AlphaFoldDB" id="A0A2K1E099"/>
<organism evidence="10 11">
    <name type="scientific">Hanstruepera neustonica</name>
    <dbReference type="NCBI Taxonomy" id="1445657"/>
    <lineage>
        <taxon>Bacteria</taxon>
        <taxon>Pseudomonadati</taxon>
        <taxon>Bacteroidota</taxon>
        <taxon>Flavobacteriia</taxon>
        <taxon>Flavobacteriales</taxon>
        <taxon>Flavobacteriaceae</taxon>
        <taxon>Hanstruepera</taxon>
    </lineage>
</organism>
<reference evidence="10 11" key="1">
    <citation type="submission" date="2018-01" db="EMBL/GenBank/DDBJ databases">
        <title>The draft genome of Hanstruepera neustonica JCM19743.</title>
        <authorList>
            <person name="He R.-H."/>
            <person name="Du Z.-J."/>
        </authorList>
    </citation>
    <scope>NUCLEOTIDE SEQUENCE [LARGE SCALE GENOMIC DNA]</scope>
    <source>
        <strain evidence="10 11">JCM19743</strain>
    </source>
</reference>
<evidence type="ECO:0000256" key="2">
    <source>
        <dbReference type="ARBA" id="ARBA00022723"/>
    </source>
</evidence>
<dbReference type="PANTHER" id="PTHR31212:SF4">
    <property type="entry name" value="ALPHA-KETOGLUTARATE-DEPENDENT DIOXYGENASE ALKB HOMOLOG 3"/>
    <property type="match status" value="1"/>
</dbReference>
<comment type="cofactor">
    <cofactor evidence="1">
        <name>Fe(2+)</name>
        <dbReference type="ChEBI" id="CHEBI:29033"/>
    </cofactor>
</comment>
<dbReference type="Proteomes" id="UP000236641">
    <property type="component" value="Unassembled WGS sequence"/>
</dbReference>
<evidence type="ECO:0000256" key="8">
    <source>
        <dbReference type="ARBA" id="ARBA00023204"/>
    </source>
</evidence>
<name>A0A2K1E099_9FLAO</name>
<dbReference type="OrthoDB" id="190276at2"/>
<dbReference type="GO" id="GO:0140097">
    <property type="term" value="F:catalytic activity, acting on DNA"/>
    <property type="evidence" value="ECO:0007669"/>
    <property type="project" value="UniProtKB-ARBA"/>
</dbReference>
<dbReference type="PANTHER" id="PTHR31212">
    <property type="entry name" value="ALPHA-KETOGLUTARATE-DEPENDENT DIOXYGENASE ALKB HOMOLOG 3"/>
    <property type="match status" value="1"/>
</dbReference>
<evidence type="ECO:0000256" key="3">
    <source>
        <dbReference type="ARBA" id="ARBA00022763"/>
    </source>
</evidence>
<dbReference type="RefSeq" id="WP_103051371.1">
    <property type="nucleotide sequence ID" value="NZ_POWF01000002.1"/>
</dbReference>
<dbReference type="GO" id="GO:0006307">
    <property type="term" value="P:DNA alkylation repair"/>
    <property type="evidence" value="ECO:0007669"/>
    <property type="project" value="InterPro"/>
</dbReference>
<dbReference type="GO" id="GO:0016787">
    <property type="term" value="F:hydrolase activity"/>
    <property type="evidence" value="ECO:0007669"/>
    <property type="project" value="UniProtKB-ARBA"/>
</dbReference>
<dbReference type="InterPro" id="IPR005123">
    <property type="entry name" value="Oxoglu/Fe-dep_dioxygenase_dom"/>
</dbReference>
<dbReference type="InterPro" id="IPR037151">
    <property type="entry name" value="AlkB-like_sf"/>
</dbReference>
<keyword evidence="5 10" id="KW-0223">Dioxygenase</keyword>
<sequence length="199" mass="23093">MDLFSTKKTHLKLPDAELTYIADFLPKKKAENLFESLKKNTNWQQDTISIFGKTYNQPRLTALFNNTGKTYSYSNITMYPEAFSKELLELKQTIEKISNSKFNSILLNLYRNGQDSNGWHADNEKELGTNPTIASLSLGADRVFHFKHRQIKSERHKITLANGSLLIMSGAMQHNWLHQIPKTKKIIKERINLTFRQIY</sequence>
<gene>
    <name evidence="10" type="ORF">C1T31_04870</name>
</gene>
<evidence type="ECO:0000256" key="7">
    <source>
        <dbReference type="ARBA" id="ARBA00023004"/>
    </source>
</evidence>
<dbReference type="Gene3D" id="2.60.120.590">
    <property type="entry name" value="Alpha-ketoglutarate-dependent dioxygenase AlkB-like"/>
    <property type="match status" value="1"/>
</dbReference>
<protein>
    <submittedName>
        <fullName evidence="10">Alpha-ketoglutarate-dependent dioxygenase AlkB</fullName>
    </submittedName>
</protein>
<keyword evidence="3" id="KW-0227">DNA damage</keyword>
<feature type="domain" description="Fe2OG dioxygenase" evidence="9">
    <location>
        <begin position="101"/>
        <end position="199"/>
    </location>
</feature>
<evidence type="ECO:0000256" key="5">
    <source>
        <dbReference type="ARBA" id="ARBA00022964"/>
    </source>
</evidence>
<dbReference type="Pfam" id="PF13532">
    <property type="entry name" value="2OG-FeII_Oxy_2"/>
    <property type="match status" value="1"/>
</dbReference>
<keyword evidence="8" id="KW-0234">DNA repair</keyword>
<dbReference type="GO" id="GO:0016705">
    <property type="term" value="F:oxidoreductase activity, acting on paired donors, with incorporation or reduction of molecular oxygen"/>
    <property type="evidence" value="ECO:0007669"/>
    <property type="project" value="UniProtKB-ARBA"/>
</dbReference>
<dbReference type="FunFam" id="2.60.120.590:FF:000004">
    <property type="entry name" value="DNA oxidative demethylase ALKBH2"/>
    <property type="match status" value="1"/>
</dbReference>
<evidence type="ECO:0000256" key="6">
    <source>
        <dbReference type="ARBA" id="ARBA00023002"/>
    </source>
</evidence>
<evidence type="ECO:0000259" key="9">
    <source>
        <dbReference type="PROSITE" id="PS51471"/>
    </source>
</evidence>